<evidence type="ECO:0000256" key="1">
    <source>
        <dbReference type="SAM" id="MobiDB-lite"/>
    </source>
</evidence>
<feature type="region of interest" description="Disordered" evidence="1">
    <location>
        <begin position="176"/>
        <end position="236"/>
    </location>
</feature>
<evidence type="ECO:0000313" key="2">
    <source>
        <dbReference type="EMBL" id="MBB4928317.1"/>
    </source>
</evidence>
<proteinExistence type="predicted"/>
<feature type="compositionally biased region" description="Basic residues" evidence="1">
    <location>
        <begin position="103"/>
        <end position="120"/>
    </location>
</feature>
<sequence>MELSKLTVDHVLRLSAITAAQPTVVAANQRLLTLFATLPTPDDEDDPNFRFDLQSAGDTLYLIEANIAGWIQLTFAYPTETALARCILDAFRMLDAETPRGSRGSRRQAPVRRRPRRLHRRAVDPGRRAGGLHRADRRQGPQRPRGGAELPQQLAARLSTLIPAGAPISCGLEELSSKTKTPVAREGSGRGVRRAAVPNRSRPLPRTAWRCSRRWPARPTGGGPARPPGGADVPARTPDVILRHGWPEFSRCLATGLGGV</sequence>
<keyword evidence="3" id="KW-1185">Reference proteome</keyword>
<reference evidence="2 3" key="1">
    <citation type="submission" date="2020-08" db="EMBL/GenBank/DDBJ databases">
        <title>Sequencing the genomes of 1000 actinobacteria strains.</title>
        <authorList>
            <person name="Klenk H.-P."/>
        </authorList>
    </citation>
    <scope>NUCLEOTIDE SEQUENCE [LARGE SCALE GENOMIC DNA]</scope>
    <source>
        <strain evidence="2 3">DSM 41654</strain>
    </source>
</reference>
<accession>A0A7W7VZ16</accession>
<comment type="caution">
    <text evidence="2">The sequence shown here is derived from an EMBL/GenBank/DDBJ whole genome shotgun (WGS) entry which is preliminary data.</text>
</comment>
<dbReference type="AlphaFoldDB" id="A0A7W7VZ16"/>
<organism evidence="2 3">
    <name type="scientific">Kitasatospora kifunensis</name>
    <name type="common">Streptomyces kifunensis</name>
    <dbReference type="NCBI Taxonomy" id="58351"/>
    <lineage>
        <taxon>Bacteria</taxon>
        <taxon>Bacillati</taxon>
        <taxon>Actinomycetota</taxon>
        <taxon>Actinomycetes</taxon>
        <taxon>Kitasatosporales</taxon>
        <taxon>Streptomycetaceae</taxon>
        <taxon>Kitasatospora</taxon>
    </lineage>
</organism>
<dbReference type="EMBL" id="JACHJV010000003">
    <property type="protein sequence ID" value="MBB4928317.1"/>
    <property type="molecule type" value="Genomic_DNA"/>
</dbReference>
<dbReference type="RefSeq" id="WP_184945611.1">
    <property type="nucleotide sequence ID" value="NZ_JACHJV010000003.1"/>
</dbReference>
<evidence type="ECO:0000313" key="3">
    <source>
        <dbReference type="Proteomes" id="UP000540506"/>
    </source>
</evidence>
<feature type="region of interest" description="Disordered" evidence="1">
    <location>
        <begin position="98"/>
        <end position="148"/>
    </location>
</feature>
<protein>
    <submittedName>
        <fullName evidence="2">Uncharacterized protein</fullName>
    </submittedName>
</protein>
<dbReference type="Proteomes" id="UP000540506">
    <property type="component" value="Unassembled WGS sequence"/>
</dbReference>
<gene>
    <name evidence="2" type="ORF">FHR34_007414</name>
</gene>
<name>A0A7W7VZ16_KITKI</name>
<feature type="compositionally biased region" description="Basic and acidic residues" evidence="1">
    <location>
        <begin position="121"/>
        <end position="139"/>
    </location>
</feature>